<dbReference type="GO" id="GO:0004190">
    <property type="term" value="F:aspartic-type endopeptidase activity"/>
    <property type="evidence" value="ECO:0007669"/>
    <property type="project" value="UniProtKB-KW"/>
</dbReference>
<comment type="similarity">
    <text evidence="1">Belongs to the peptidase A1 family.</text>
</comment>
<evidence type="ECO:0000313" key="9">
    <source>
        <dbReference type="EMBL" id="KAJ9566717.1"/>
    </source>
</evidence>
<evidence type="ECO:0000313" key="10">
    <source>
        <dbReference type="Proteomes" id="UP001172457"/>
    </source>
</evidence>
<comment type="caution">
    <text evidence="9">The sequence shown here is derived from an EMBL/GenBank/DDBJ whole genome shotgun (WGS) entry which is preliminary data.</text>
</comment>
<dbReference type="Pfam" id="PF00026">
    <property type="entry name" value="Asp"/>
    <property type="match status" value="1"/>
</dbReference>
<keyword evidence="3" id="KW-0064">Aspartyl protease</keyword>
<protein>
    <recommendedName>
        <fullName evidence="8">Peptidase A1 domain-containing protein</fullName>
    </recommendedName>
</protein>
<keyword evidence="7" id="KW-0325">Glycoprotein</keyword>
<gene>
    <name evidence="9" type="ORF">OSB04_002683</name>
</gene>
<name>A0AA38WMK1_9ASTR</name>
<evidence type="ECO:0000256" key="7">
    <source>
        <dbReference type="ARBA" id="ARBA00023180"/>
    </source>
</evidence>
<accession>A0AA38WMK1</accession>
<evidence type="ECO:0000256" key="4">
    <source>
        <dbReference type="ARBA" id="ARBA00022801"/>
    </source>
</evidence>
<keyword evidence="2" id="KW-0645">Protease</keyword>
<evidence type="ECO:0000256" key="6">
    <source>
        <dbReference type="ARBA" id="ARBA00023157"/>
    </source>
</evidence>
<dbReference type="Gene3D" id="2.40.70.10">
    <property type="entry name" value="Acid Proteases"/>
    <property type="match status" value="1"/>
</dbReference>
<evidence type="ECO:0000256" key="5">
    <source>
        <dbReference type="ARBA" id="ARBA00023145"/>
    </source>
</evidence>
<evidence type="ECO:0000256" key="2">
    <source>
        <dbReference type="ARBA" id="ARBA00022670"/>
    </source>
</evidence>
<dbReference type="PANTHER" id="PTHR47966">
    <property type="entry name" value="BETA-SITE APP-CLEAVING ENZYME, ISOFORM A-RELATED"/>
    <property type="match status" value="1"/>
</dbReference>
<dbReference type="GO" id="GO:0006508">
    <property type="term" value="P:proteolysis"/>
    <property type="evidence" value="ECO:0007669"/>
    <property type="project" value="UniProtKB-KW"/>
</dbReference>
<reference evidence="9" key="1">
    <citation type="submission" date="2023-03" db="EMBL/GenBank/DDBJ databases">
        <title>Chromosome-scale reference genome and RAD-based genetic map of yellow starthistle (Centaurea solstitialis) reveal putative structural variation and QTLs associated with invader traits.</title>
        <authorList>
            <person name="Reatini B."/>
            <person name="Cang F.A."/>
            <person name="Jiang Q."/>
            <person name="Mckibben M.T.W."/>
            <person name="Barker M.S."/>
            <person name="Rieseberg L.H."/>
            <person name="Dlugosch K.M."/>
        </authorList>
    </citation>
    <scope>NUCLEOTIDE SEQUENCE</scope>
    <source>
        <strain evidence="9">CAN-66</strain>
        <tissue evidence="9">Leaf</tissue>
    </source>
</reference>
<dbReference type="InterPro" id="IPR021109">
    <property type="entry name" value="Peptidase_aspartic_dom_sf"/>
</dbReference>
<keyword evidence="10" id="KW-1185">Reference proteome</keyword>
<keyword evidence="4" id="KW-0378">Hydrolase</keyword>
<feature type="domain" description="Peptidase A1" evidence="8">
    <location>
        <begin position="1"/>
        <end position="141"/>
    </location>
</feature>
<evidence type="ECO:0000259" key="8">
    <source>
        <dbReference type="PROSITE" id="PS51767"/>
    </source>
</evidence>
<sequence length="144" mass="15820">MILVSTCDISDDVSSGNGGDFCAACEATVMWMKRQRKWNKTREHILGYGNELTDASLGTNIDCSNVASMPDISFKIDGRDFVLSPHEYIVKDTDSDDGSCVSGFDSQDFPSPLGPLWVLGDVFMGRYHTIFDYGNLRLGFAEAA</sequence>
<dbReference type="SUPFAM" id="SSF50630">
    <property type="entry name" value="Acid proteases"/>
    <property type="match status" value="1"/>
</dbReference>
<organism evidence="9 10">
    <name type="scientific">Centaurea solstitialis</name>
    <name type="common">yellow star-thistle</name>
    <dbReference type="NCBI Taxonomy" id="347529"/>
    <lineage>
        <taxon>Eukaryota</taxon>
        <taxon>Viridiplantae</taxon>
        <taxon>Streptophyta</taxon>
        <taxon>Embryophyta</taxon>
        <taxon>Tracheophyta</taxon>
        <taxon>Spermatophyta</taxon>
        <taxon>Magnoliopsida</taxon>
        <taxon>eudicotyledons</taxon>
        <taxon>Gunneridae</taxon>
        <taxon>Pentapetalae</taxon>
        <taxon>asterids</taxon>
        <taxon>campanulids</taxon>
        <taxon>Asterales</taxon>
        <taxon>Asteraceae</taxon>
        <taxon>Carduoideae</taxon>
        <taxon>Cardueae</taxon>
        <taxon>Centaureinae</taxon>
        <taxon>Centaurea</taxon>
    </lineage>
</organism>
<evidence type="ECO:0000256" key="1">
    <source>
        <dbReference type="ARBA" id="ARBA00007447"/>
    </source>
</evidence>
<keyword evidence="6" id="KW-1015">Disulfide bond</keyword>
<dbReference type="PROSITE" id="PS51767">
    <property type="entry name" value="PEPTIDASE_A1"/>
    <property type="match status" value="1"/>
</dbReference>
<dbReference type="InterPro" id="IPR001461">
    <property type="entry name" value="Aspartic_peptidase_A1"/>
</dbReference>
<dbReference type="Proteomes" id="UP001172457">
    <property type="component" value="Chromosome 1"/>
</dbReference>
<dbReference type="EMBL" id="JARYMX010000001">
    <property type="protein sequence ID" value="KAJ9566717.1"/>
    <property type="molecule type" value="Genomic_DNA"/>
</dbReference>
<dbReference type="AlphaFoldDB" id="A0AA38WMK1"/>
<evidence type="ECO:0000256" key="3">
    <source>
        <dbReference type="ARBA" id="ARBA00022750"/>
    </source>
</evidence>
<keyword evidence="5" id="KW-0865">Zymogen</keyword>
<dbReference type="PANTHER" id="PTHR47966:SF76">
    <property type="entry name" value="ASPARTIC PROTEINASE A1"/>
    <property type="match status" value="1"/>
</dbReference>
<dbReference type="InterPro" id="IPR033121">
    <property type="entry name" value="PEPTIDASE_A1"/>
</dbReference>
<proteinExistence type="inferred from homology"/>